<evidence type="ECO:0000313" key="5">
    <source>
        <dbReference type="EnsemblProtists" id="EOD06083"/>
    </source>
</evidence>
<organism evidence="5 6">
    <name type="scientific">Emiliania huxleyi (strain CCMP1516)</name>
    <dbReference type="NCBI Taxonomy" id="280463"/>
    <lineage>
        <taxon>Eukaryota</taxon>
        <taxon>Haptista</taxon>
        <taxon>Haptophyta</taxon>
        <taxon>Prymnesiophyceae</taxon>
        <taxon>Isochrysidales</taxon>
        <taxon>Noelaerhabdaceae</taxon>
        <taxon>Emiliania</taxon>
    </lineage>
</organism>
<feature type="compositionally biased region" description="Basic and acidic residues" evidence="2">
    <location>
        <begin position="1"/>
        <end position="10"/>
    </location>
</feature>
<keyword evidence="3" id="KW-0812">Transmembrane</keyword>
<reference evidence="6" key="1">
    <citation type="journal article" date="2013" name="Nature">
        <title>Pan genome of the phytoplankton Emiliania underpins its global distribution.</title>
        <authorList>
            <person name="Read B.A."/>
            <person name="Kegel J."/>
            <person name="Klute M.J."/>
            <person name="Kuo A."/>
            <person name="Lefebvre S.C."/>
            <person name="Maumus F."/>
            <person name="Mayer C."/>
            <person name="Miller J."/>
            <person name="Monier A."/>
            <person name="Salamov A."/>
            <person name="Young J."/>
            <person name="Aguilar M."/>
            <person name="Claverie J.M."/>
            <person name="Frickenhaus S."/>
            <person name="Gonzalez K."/>
            <person name="Herman E.K."/>
            <person name="Lin Y.C."/>
            <person name="Napier J."/>
            <person name="Ogata H."/>
            <person name="Sarno A.F."/>
            <person name="Shmutz J."/>
            <person name="Schroeder D."/>
            <person name="de Vargas C."/>
            <person name="Verret F."/>
            <person name="von Dassow P."/>
            <person name="Valentin K."/>
            <person name="Van de Peer Y."/>
            <person name="Wheeler G."/>
            <person name="Dacks J.B."/>
            <person name="Delwiche C.F."/>
            <person name="Dyhrman S.T."/>
            <person name="Glockner G."/>
            <person name="John U."/>
            <person name="Richards T."/>
            <person name="Worden A.Z."/>
            <person name="Zhang X."/>
            <person name="Grigoriev I.V."/>
            <person name="Allen A.E."/>
            <person name="Bidle K."/>
            <person name="Borodovsky M."/>
            <person name="Bowler C."/>
            <person name="Brownlee C."/>
            <person name="Cock J.M."/>
            <person name="Elias M."/>
            <person name="Gladyshev V.N."/>
            <person name="Groth M."/>
            <person name="Guda C."/>
            <person name="Hadaegh A."/>
            <person name="Iglesias-Rodriguez M.D."/>
            <person name="Jenkins J."/>
            <person name="Jones B.M."/>
            <person name="Lawson T."/>
            <person name="Leese F."/>
            <person name="Lindquist E."/>
            <person name="Lobanov A."/>
            <person name="Lomsadze A."/>
            <person name="Malik S.B."/>
            <person name="Marsh M.E."/>
            <person name="Mackinder L."/>
            <person name="Mock T."/>
            <person name="Mueller-Roeber B."/>
            <person name="Pagarete A."/>
            <person name="Parker M."/>
            <person name="Probert I."/>
            <person name="Quesneville H."/>
            <person name="Raines C."/>
            <person name="Rensing S.A."/>
            <person name="Riano-Pachon D.M."/>
            <person name="Richier S."/>
            <person name="Rokitta S."/>
            <person name="Shiraiwa Y."/>
            <person name="Soanes D.M."/>
            <person name="van der Giezen M."/>
            <person name="Wahlund T.M."/>
            <person name="Williams B."/>
            <person name="Wilson W."/>
            <person name="Wolfe G."/>
            <person name="Wurch L.L."/>
        </authorList>
    </citation>
    <scope>NUCLEOTIDE SEQUENCE</scope>
</reference>
<feature type="compositionally biased region" description="Pro residues" evidence="2">
    <location>
        <begin position="53"/>
        <end position="62"/>
    </location>
</feature>
<evidence type="ECO:0000313" key="6">
    <source>
        <dbReference type="Proteomes" id="UP000013827"/>
    </source>
</evidence>
<accession>A0A0D3I498</accession>
<name>A0A0D3I498_EMIH1</name>
<feature type="transmembrane region" description="Helical" evidence="3">
    <location>
        <begin position="147"/>
        <end position="168"/>
    </location>
</feature>
<keyword evidence="1" id="KW-0175">Coiled coil</keyword>
<dbReference type="eggNOG" id="KOG0860">
    <property type="taxonomic scope" value="Eukaryota"/>
</dbReference>
<dbReference type="HOGENOM" id="CLU_1573546_0_0_1"/>
<dbReference type="InterPro" id="IPR016444">
    <property type="entry name" value="Synaptobrevin/VAMP"/>
</dbReference>
<proteinExistence type="predicted"/>
<dbReference type="GO" id="GO:0016020">
    <property type="term" value="C:membrane"/>
    <property type="evidence" value="ECO:0007669"/>
    <property type="project" value="InterPro"/>
</dbReference>
<dbReference type="PANTHER" id="PTHR45701">
    <property type="entry name" value="SYNAPTOBREVIN FAMILY MEMBER"/>
    <property type="match status" value="1"/>
</dbReference>
<keyword evidence="6" id="KW-1185">Reference proteome</keyword>
<dbReference type="Gene3D" id="1.20.5.110">
    <property type="match status" value="1"/>
</dbReference>
<protein>
    <recommendedName>
        <fullName evidence="4">V-SNARE coiled-coil homology domain-containing protein</fullName>
    </recommendedName>
</protein>
<dbReference type="InterPro" id="IPR001388">
    <property type="entry name" value="Synaptobrevin-like"/>
</dbReference>
<dbReference type="EnsemblProtists" id="EOD06083">
    <property type="protein sequence ID" value="EOD06083"/>
    <property type="gene ID" value="EMIHUDRAFT_219381"/>
</dbReference>
<evidence type="ECO:0000259" key="4">
    <source>
        <dbReference type="PROSITE" id="PS50892"/>
    </source>
</evidence>
<dbReference type="SUPFAM" id="SSF58038">
    <property type="entry name" value="SNARE fusion complex"/>
    <property type="match status" value="1"/>
</dbReference>
<feature type="region of interest" description="Disordered" evidence="2">
    <location>
        <begin position="1"/>
        <end position="69"/>
    </location>
</feature>
<dbReference type="GeneID" id="17252285"/>
<dbReference type="CDD" id="cd15843">
    <property type="entry name" value="R-SNARE"/>
    <property type="match status" value="1"/>
</dbReference>
<evidence type="ECO:0000256" key="2">
    <source>
        <dbReference type="SAM" id="MobiDB-lite"/>
    </source>
</evidence>
<dbReference type="PaxDb" id="2903-EOD06083"/>
<keyword evidence="3" id="KW-1133">Transmembrane helix</keyword>
<reference evidence="5" key="2">
    <citation type="submission" date="2024-10" db="UniProtKB">
        <authorList>
            <consortium name="EnsemblProtists"/>
        </authorList>
    </citation>
    <scope>IDENTIFICATION</scope>
</reference>
<dbReference type="PROSITE" id="PS50892">
    <property type="entry name" value="V_SNARE"/>
    <property type="match status" value="1"/>
</dbReference>
<dbReference type="RefSeq" id="XP_005758512.1">
    <property type="nucleotide sequence ID" value="XM_005758455.1"/>
</dbReference>
<dbReference type="Proteomes" id="UP000013827">
    <property type="component" value="Unassembled WGS sequence"/>
</dbReference>
<evidence type="ECO:0000256" key="3">
    <source>
        <dbReference type="SAM" id="Phobius"/>
    </source>
</evidence>
<sequence>MSMAEPESRPPQRRSGPFKALSRASSSRTARVPRKLSTRFGRLQEQEVGGPSSAPPPVPPTPEWKSPSLRQATEIECALDRDQVVVIQSQVDSVRDVMQQNVDIVLENHANSDALTEKTERLGTFAKGFQRRTRVVKEQQWWRNKKLTVVVGIVLAFAVITFVFVPIFTSDWFNGIMEALENVGAVEEDAVVIELAD</sequence>
<keyword evidence="3" id="KW-0472">Membrane</keyword>
<dbReference type="STRING" id="2903.R1B8V0"/>
<dbReference type="GO" id="GO:0016192">
    <property type="term" value="P:vesicle-mediated transport"/>
    <property type="evidence" value="ECO:0007669"/>
    <property type="project" value="InterPro"/>
</dbReference>
<dbReference type="InterPro" id="IPR042855">
    <property type="entry name" value="V_SNARE_CC"/>
</dbReference>
<feature type="compositionally biased region" description="Low complexity" evidence="2">
    <location>
        <begin position="20"/>
        <end position="30"/>
    </location>
</feature>
<dbReference type="AlphaFoldDB" id="A0A0D3I498"/>
<feature type="domain" description="V-SNARE coiled-coil homology" evidence="4">
    <location>
        <begin position="83"/>
        <end position="143"/>
    </location>
</feature>
<dbReference type="PRINTS" id="PR00219">
    <property type="entry name" value="SYNAPTOBREVN"/>
</dbReference>
<dbReference type="Pfam" id="PF00957">
    <property type="entry name" value="Synaptobrevin"/>
    <property type="match status" value="1"/>
</dbReference>
<evidence type="ECO:0000256" key="1">
    <source>
        <dbReference type="PROSITE-ProRule" id="PRU00290"/>
    </source>
</evidence>
<dbReference type="KEGG" id="ehx:EMIHUDRAFT_219381"/>